<dbReference type="InterPro" id="IPR006311">
    <property type="entry name" value="TAT_signal"/>
</dbReference>
<reference evidence="2 3" key="1">
    <citation type="submission" date="2019-02" db="EMBL/GenBank/DDBJ databases">
        <title>Deep-cultivation of Planctomycetes and their phenomic and genomic characterization uncovers novel biology.</title>
        <authorList>
            <person name="Wiegand S."/>
            <person name="Jogler M."/>
            <person name="Boedeker C."/>
            <person name="Pinto D."/>
            <person name="Vollmers J."/>
            <person name="Rivas-Marin E."/>
            <person name="Kohn T."/>
            <person name="Peeters S.H."/>
            <person name="Heuer A."/>
            <person name="Rast P."/>
            <person name="Oberbeckmann S."/>
            <person name="Bunk B."/>
            <person name="Jeske O."/>
            <person name="Meyerdierks A."/>
            <person name="Storesund J.E."/>
            <person name="Kallscheuer N."/>
            <person name="Luecker S."/>
            <person name="Lage O.M."/>
            <person name="Pohl T."/>
            <person name="Merkel B.J."/>
            <person name="Hornburger P."/>
            <person name="Mueller R.-W."/>
            <person name="Bruemmer F."/>
            <person name="Labrenz M."/>
            <person name="Spormann A.M."/>
            <person name="Op den Camp H."/>
            <person name="Overmann J."/>
            <person name="Amann R."/>
            <person name="Jetten M.S.M."/>
            <person name="Mascher T."/>
            <person name="Medema M.H."/>
            <person name="Devos D.P."/>
            <person name="Kaster A.-K."/>
            <person name="Ovreas L."/>
            <person name="Rohde M."/>
            <person name="Galperin M.Y."/>
            <person name="Jogler C."/>
        </authorList>
    </citation>
    <scope>NUCLEOTIDE SEQUENCE [LARGE SCALE GENOMIC DNA]</scope>
    <source>
        <strain evidence="2 3">Mal4</strain>
    </source>
</reference>
<dbReference type="EMBL" id="CP036275">
    <property type="protein sequence ID" value="QDU41439.1"/>
    <property type="molecule type" value="Genomic_DNA"/>
</dbReference>
<dbReference type="PANTHER" id="PTHR43737:SF1">
    <property type="entry name" value="DUF1501 DOMAIN-CONTAINING PROTEIN"/>
    <property type="match status" value="1"/>
</dbReference>
<proteinExistence type="predicted"/>
<keyword evidence="3" id="KW-1185">Reference proteome</keyword>
<evidence type="ECO:0000313" key="2">
    <source>
        <dbReference type="EMBL" id="QDU41439.1"/>
    </source>
</evidence>
<dbReference type="RefSeq" id="WP_145372840.1">
    <property type="nucleotide sequence ID" value="NZ_CP036275.1"/>
</dbReference>
<dbReference type="Pfam" id="PF07394">
    <property type="entry name" value="DUF1501"/>
    <property type="match status" value="1"/>
</dbReference>
<dbReference type="InterPro" id="IPR010869">
    <property type="entry name" value="DUF1501"/>
</dbReference>
<name>A0A517ZG75_9PLAN</name>
<evidence type="ECO:0000256" key="1">
    <source>
        <dbReference type="SAM" id="MobiDB-lite"/>
    </source>
</evidence>
<dbReference type="Proteomes" id="UP000320496">
    <property type="component" value="Chromosome"/>
</dbReference>
<dbReference type="PANTHER" id="PTHR43737">
    <property type="entry name" value="BLL7424 PROTEIN"/>
    <property type="match status" value="1"/>
</dbReference>
<dbReference type="KEGG" id="mri:Mal4_58070"/>
<accession>A0A517ZG75</accession>
<feature type="region of interest" description="Disordered" evidence="1">
    <location>
        <begin position="126"/>
        <end position="153"/>
    </location>
</feature>
<dbReference type="SUPFAM" id="SSF53649">
    <property type="entry name" value="Alkaline phosphatase-like"/>
    <property type="match status" value="1"/>
</dbReference>
<dbReference type="InterPro" id="IPR017850">
    <property type="entry name" value="Alkaline_phosphatase_core_sf"/>
</dbReference>
<dbReference type="AlphaFoldDB" id="A0A517ZG75"/>
<dbReference type="PROSITE" id="PS51318">
    <property type="entry name" value="TAT"/>
    <property type="match status" value="1"/>
</dbReference>
<gene>
    <name evidence="2" type="ORF">Mal4_58070</name>
</gene>
<feature type="region of interest" description="Disordered" evidence="1">
    <location>
        <begin position="435"/>
        <end position="458"/>
    </location>
</feature>
<protein>
    <recommendedName>
        <fullName evidence="4">Sulfatase</fullName>
    </recommendedName>
</protein>
<organism evidence="2 3">
    <name type="scientific">Maioricimonas rarisocia</name>
    <dbReference type="NCBI Taxonomy" id="2528026"/>
    <lineage>
        <taxon>Bacteria</taxon>
        <taxon>Pseudomonadati</taxon>
        <taxon>Planctomycetota</taxon>
        <taxon>Planctomycetia</taxon>
        <taxon>Planctomycetales</taxon>
        <taxon>Planctomycetaceae</taxon>
        <taxon>Maioricimonas</taxon>
    </lineage>
</organism>
<dbReference type="OrthoDB" id="127333at2"/>
<evidence type="ECO:0008006" key="4">
    <source>
        <dbReference type="Google" id="ProtNLM"/>
    </source>
</evidence>
<sequence>MALLPSSLNALQTSRRPILQAGALGLLGLGLPTLWNGRARAENAGGGKAKRCIFLFMWGGPSQLDTFDMKPQAPSEVRGPFQPVATSVPGLQICEHFGHMASRMDRVALVRSLTHDDPAHLSSAHTILTGHLPPTNKSDAAPPSDRDTPHIGSVLSKLRPSQTALPPFVTMPWLALHPAAPGGRAPGQHGGFLGHSYDPFLIEGDPSRDDWSVPALSLADGISSERLLRRKSLLAEIDEQRRRLEQSALGRVVDEQQETAFGLLTSPDVRRAFDIAEEPDDVRERYGKNIHGQCVLMARRLIEHGVQLVSINWHNDGRNFWDTHGNNFNRLKDDLIPPSDRALAALLDDLEVRGLLEDTLVVWVGEFGRSPNINKSTGREHHPYCYSGLLAGGGIRGGAVYGESDATARYPATNPVTPHDFNATIMHALGIDPHATLPDRTGRPRPLYGGTPLETLFG</sequence>
<evidence type="ECO:0000313" key="3">
    <source>
        <dbReference type="Proteomes" id="UP000320496"/>
    </source>
</evidence>